<organism evidence="1">
    <name type="scientific">viral metagenome</name>
    <dbReference type="NCBI Taxonomy" id="1070528"/>
    <lineage>
        <taxon>unclassified sequences</taxon>
        <taxon>metagenomes</taxon>
        <taxon>organismal metagenomes</taxon>
    </lineage>
</organism>
<dbReference type="EMBL" id="MT141571">
    <property type="protein sequence ID" value="QJA67425.1"/>
    <property type="molecule type" value="Genomic_DNA"/>
</dbReference>
<dbReference type="EMBL" id="MT142526">
    <property type="protein sequence ID" value="QJA84240.1"/>
    <property type="molecule type" value="Genomic_DNA"/>
</dbReference>
<dbReference type="EMBL" id="MT144617">
    <property type="protein sequence ID" value="QJH95343.1"/>
    <property type="molecule type" value="Genomic_DNA"/>
</dbReference>
<protein>
    <submittedName>
        <fullName evidence="1">Uncharacterized protein</fullName>
    </submittedName>
</protein>
<name>A0A6M3JE44_9ZZZZ</name>
<evidence type="ECO:0000313" key="2">
    <source>
        <dbReference type="EMBL" id="QJA84240.1"/>
    </source>
</evidence>
<evidence type="ECO:0000313" key="3">
    <source>
        <dbReference type="EMBL" id="QJH95343.1"/>
    </source>
</evidence>
<dbReference type="AlphaFoldDB" id="A0A6M3JE44"/>
<evidence type="ECO:0000313" key="1">
    <source>
        <dbReference type="EMBL" id="QJA67425.1"/>
    </source>
</evidence>
<proteinExistence type="predicted"/>
<gene>
    <name evidence="2" type="ORF">MM415A00215_0034</name>
    <name evidence="1" type="ORF">MM415B00223_0012</name>
    <name evidence="3" type="ORF">TM448B00399_0034</name>
</gene>
<sequence>MIKIGSTIPVIFKNSVATAMVFEKLPPTVQYSTLKALNDIKCNKYMHLHFTGE</sequence>
<reference evidence="1" key="1">
    <citation type="submission" date="2020-03" db="EMBL/GenBank/DDBJ databases">
        <title>The deep terrestrial virosphere.</title>
        <authorList>
            <person name="Holmfeldt K."/>
            <person name="Nilsson E."/>
            <person name="Simone D."/>
            <person name="Lopez-Fernandez M."/>
            <person name="Wu X."/>
            <person name="de Brujin I."/>
            <person name="Lundin D."/>
            <person name="Andersson A."/>
            <person name="Bertilsson S."/>
            <person name="Dopson M."/>
        </authorList>
    </citation>
    <scope>NUCLEOTIDE SEQUENCE</scope>
    <source>
        <strain evidence="2">MM415A00215</strain>
        <strain evidence="1">MM415B00223</strain>
        <strain evidence="3">TM448B00399</strain>
    </source>
</reference>
<accession>A0A6M3JE44</accession>